<dbReference type="STRING" id="153496.A0U89_02525"/>
<dbReference type="AlphaFoldDB" id="A0A1D8URB2"/>
<organism evidence="1 2">
    <name type="scientific">Kozakia baliensis</name>
    <dbReference type="NCBI Taxonomy" id="153496"/>
    <lineage>
        <taxon>Bacteria</taxon>
        <taxon>Pseudomonadati</taxon>
        <taxon>Pseudomonadota</taxon>
        <taxon>Alphaproteobacteria</taxon>
        <taxon>Acetobacterales</taxon>
        <taxon>Acetobacteraceae</taxon>
        <taxon>Kozakia</taxon>
    </lineage>
</organism>
<dbReference type="RefSeq" id="WP_070401995.1">
    <property type="nucleotide sequence ID" value="NZ_BJVW01000002.1"/>
</dbReference>
<dbReference type="PIRSF" id="PIRSF032025">
    <property type="entry name" value="UCP032025"/>
    <property type="match status" value="1"/>
</dbReference>
<sequence>MLHMIKLVVGCATIDELAARMQHERVDGHGFVRTRTMPRQADEILGGGSLYRVMNGTLICRQPIAGFRAITRPDGQPGTLILVTDEIIPVMPRAMRPFQGWRYLKPDDAPADLGNQTASGIENLPPNLRRELADLGLI</sequence>
<dbReference type="Proteomes" id="UP000179145">
    <property type="component" value="Chromosome"/>
</dbReference>
<dbReference type="Pfam" id="PF07370">
    <property type="entry name" value="DUF1489"/>
    <property type="match status" value="1"/>
</dbReference>
<dbReference type="OrthoDB" id="9798292at2"/>
<proteinExistence type="predicted"/>
<dbReference type="eggNOG" id="COG5458">
    <property type="taxonomic scope" value="Bacteria"/>
</dbReference>
<dbReference type="KEGG" id="kba:A0U89_02525"/>
<dbReference type="EMBL" id="CP014674">
    <property type="protein sequence ID" value="AOX16183.1"/>
    <property type="molecule type" value="Genomic_DNA"/>
</dbReference>
<name>A0A1D8URB2_9PROT</name>
<evidence type="ECO:0000313" key="1">
    <source>
        <dbReference type="EMBL" id="AOX16183.1"/>
    </source>
</evidence>
<protein>
    <submittedName>
        <fullName evidence="1">Uncharacterized protein</fullName>
    </submittedName>
</protein>
<keyword evidence="2" id="KW-1185">Reference proteome</keyword>
<evidence type="ECO:0000313" key="2">
    <source>
        <dbReference type="Proteomes" id="UP000179145"/>
    </source>
</evidence>
<accession>A0A1D8URB2</accession>
<gene>
    <name evidence="1" type="ORF">A0U89_02525</name>
</gene>
<reference evidence="1 2" key="1">
    <citation type="journal article" date="2016" name="Microb. Cell Fact.">
        <title>Dissection of exopolysaccharide biosynthesis in Kozakia baliensis.</title>
        <authorList>
            <person name="Brandt J.U."/>
            <person name="Jakob F."/>
            <person name="Behr J."/>
            <person name="Geissler A.J."/>
            <person name="Vogel R.F."/>
        </authorList>
    </citation>
    <scope>NUCLEOTIDE SEQUENCE [LARGE SCALE GENOMIC DNA]</scope>
    <source>
        <strain evidence="1 2">DSM 14400</strain>
    </source>
</reference>
<dbReference type="InterPro" id="IPR008320">
    <property type="entry name" value="UCP032025"/>
</dbReference>